<name>A0ABT5ZNY9_9ACTN</name>
<dbReference type="Gene3D" id="1.20.144.10">
    <property type="entry name" value="Phosphatidic acid phosphatase type 2/haloperoxidase"/>
    <property type="match status" value="1"/>
</dbReference>
<feature type="transmembrane region" description="Helical" evidence="1">
    <location>
        <begin position="140"/>
        <end position="162"/>
    </location>
</feature>
<evidence type="ECO:0008006" key="4">
    <source>
        <dbReference type="Google" id="ProtNLM"/>
    </source>
</evidence>
<keyword evidence="1" id="KW-1133">Transmembrane helix</keyword>
<comment type="caution">
    <text evidence="2">The sequence shown here is derived from an EMBL/GenBank/DDBJ whole genome shotgun (WGS) entry which is preliminary data.</text>
</comment>
<keyword evidence="1" id="KW-0472">Membrane</keyword>
<keyword evidence="1" id="KW-0812">Transmembrane</keyword>
<sequence>MTLLTETESRPARLITDGLEPKNWIIAVSLLIGWHADRLAGVGWGVFAAVFAGGIPTLWIKFGQRMGYWGDRHARRRQDRLILIPGVVVSVVLGIVLMAFLGSPREMLALVASMLSTLLAILAITTVWKISVHTAVSAGSVVMLALAYGPWLLALFPLVAVIGWSRVALRDHTLAQVIAGTALGATVAGAVFGVWG</sequence>
<evidence type="ECO:0000313" key="3">
    <source>
        <dbReference type="Proteomes" id="UP001216579"/>
    </source>
</evidence>
<gene>
    <name evidence="2" type="ORF">P3G67_19045</name>
</gene>
<protein>
    <recommendedName>
        <fullName evidence="4">Phosphatase PAP2 family protein</fullName>
    </recommendedName>
</protein>
<dbReference type="SUPFAM" id="SSF48317">
    <property type="entry name" value="Acid phosphatase/Vanadium-dependent haloperoxidase"/>
    <property type="match status" value="1"/>
</dbReference>
<organism evidence="2 3">
    <name type="scientific">Streptomyces silvisoli</name>
    <dbReference type="NCBI Taxonomy" id="3034235"/>
    <lineage>
        <taxon>Bacteria</taxon>
        <taxon>Bacillati</taxon>
        <taxon>Actinomycetota</taxon>
        <taxon>Actinomycetes</taxon>
        <taxon>Kitasatosporales</taxon>
        <taxon>Streptomycetaceae</taxon>
        <taxon>Streptomyces</taxon>
    </lineage>
</organism>
<feature type="transmembrane region" description="Helical" evidence="1">
    <location>
        <begin position="81"/>
        <end position="101"/>
    </location>
</feature>
<evidence type="ECO:0000256" key="1">
    <source>
        <dbReference type="SAM" id="Phobius"/>
    </source>
</evidence>
<feature type="transmembrane region" description="Helical" evidence="1">
    <location>
        <begin position="39"/>
        <end position="60"/>
    </location>
</feature>
<dbReference type="Proteomes" id="UP001216579">
    <property type="component" value="Unassembled WGS sequence"/>
</dbReference>
<keyword evidence="3" id="KW-1185">Reference proteome</keyword>
<evidence type="ECO:0000313" key="2">
    <source>
        <dbReference type="EMBL" id="MDF3291294.1"/>
    </source>
</evidence>
<dbReference type="EMBL" id="JARJBC010000011">
    <property type="protein sequence ID" value="MDF3291294.1"/>
    <property type="molecule type" value="Genomic_DNA"/>
</dbReference>
<accession>A0ABT5ZNY9</accession>
<feature type="transmembrane region" description="Helical" evidence="1">
    <location>
        <begin position="107"/>
        <end position="128"/>
    </location>
</feature>
<reference evidence="2 3" key="1">
    <citation type="submission" date="2023-03" db="EMBL/GenBank/DDBJ databases">
        <title>Draft genome sequence of Streptomyces sp. RB6PN23 isolated from peat swamp forest in Thailand.</title>
        <authorList>
            <person name="Klaysubun C."/>
            <person name="Duangmal K."/>
        </authorList>
    </citation>
    <scope>NUCLEOTIDE SEQUENCE [LARGE SCALE GENOMIC DNA]</scope>
    <source>
        <strain evidence="2 3">RB6PN23</strain>
    </source>
</reference>
<dbReference type="InterPro" id="IPR036938">
    <property type="entry name" value="PAP2/HPO_sf"/>
</dbReference>
<dbReference type="RefSeq" id="WP_269859359.1">
    <property type="nucleotide sequence ID" value="NZ_JARJBC010000011.1"/>
</dbReference>
<feature type="transmembrane region" description="Helical" evidence="1">
    <location>
        <begin position="174"/>
        <end position="195"/>
    </location>
</feature>
<proteinExistence type="predicted"/>